<evidence type="ECO:0000313" key="6">
    <source>
        <dbReference type="Proteomes" id="UP001501094"/>
    </source>
</evidence>
<feature type="region of interest" description="Disordered" evidence="4">
    <location>
        <begin position="1"/>
        <end position="20"/>
    </location>
</feature>
<keyword evidence="3" id="KW-0378">Hydrolase</keyword>
<proteinExistence type="inferred from homology"/>
<protein>
    <submittedName>
        <fullName evidence="5">Glucuronoarabinoxylan endo-1,4-beta-xylanase XynC</fullName>
    </submittedName>
</protein>
<dbReference type="PROSITE" id="PS51318">
    <property type="entry name" value="TAT"/>
    <property type="match status" value="1"/>
</dbReference>
<dbReference type="SUPFAM" id="SSF51445">
    <property type="entry name" value="(Trans)glycosidases"/>
    <property type="match status" value="1"/>
</dbReference>
<dbReference type="Proteomes" id="UP001501094">
    <property type="component" value="Unassembled WGS sequence"/>
</dbReference>
<dbReference type="SUPFAM" id="SSF51011">
    <property type="entry name" value="Glycosyl hydrolase domain"/>
    <property type="match status" value="1"/>
</dbReference>
<gene>
    <name evidence="5" type="primary">xynC</name>
    <name evidence="5" type="ORF">GCM10009751_00910</name>
</gene>
<dbReference type="Gene3D" id="3.20.20.80">
    <property type="entry name" value="Glycosidases"/>
    <property type="match status" value="1"/>
</dbReference>
<dbReference type="RefSeq" id="WP_344098698.1">
    <property type="nucleotide sequence ID" value="NZ_BAAANL010000001.1"/>
</dbReference>
<dbReference type="InterPro" id="IPR006311">
    <property type="entry name" value="TAT_signal"/>
</dbReference>
<evidence type="ECO:0000256" key="3">
    <source>
        <dbReference type="ARBA" id="ARBA00022801"/>
    </source>
</evidence>
<dbReference type="InterPro" id="IPR001139">
    <property type="entry name" value="Glyco_hydro_30"/>
</dbReference>
<dbReference type="PANTHER" id="PTHR11069:SF38">
    <property type="entry name" value="GLUCURONOXYLANASE XYNC"/>
    <property type="match status" value="1"/>
</dbReference>
<evidence type="ECO:0000256" key="4">
    <source>
        <dbReference type="SAM" id="MobiDB-lite"/>
    </source>
</evidence>
<keyword evidence="6" id="KW-1185">Reference proteome</keyword>
<name>A0ABN2N1Y8_9MICO</name>
<keyword evidence="2" id="KW-0732">Signal</keyword>
<evidence type="ECO:0000256" key="2">
    <source>
        <dbReference type="ARBA" id="ARBA00022729"/>
    </source>
</evidence>
<evidence type="ECO:0000313" key="5">
    <source>
        <dbReference type="EMBL" id="GAA1848614.1"/>
    </source>
</evidence>
<accession>A0ABN2N1Y8</accession>
<dbReference type="Gene3D" id="2.60.40.1180">
    <property type="entry name" value="Golgi alpha-mannosidase II"/>
    <property type="match status" value="1"/>
</dbReference>
<evidence type="ECO:0000256" key="1">
    <source>
        <dbReference type="ARBA" id="ARBA00005382"/>
    </source>
</evidence>
<comment type="similarity">
    <text evidence="1">Belongs to the glycosyl hydrolase 30 family.</text>
</comment>
<dbReference type="PANTHER" id="PTHR11069">
    <property type="entry name" value="GLUCOSYLCERAMIDASE"/>
    <property type="match status" value="1"/>
</dbReference>
<comment type="caution">
    <text evidence="5">The sequence shown here is derived from an EMBL/GenBank/DDBJ whole genome shotgun (WGS) entry which is preliminary data.</text>
</comment>
<organism evidence="5 6">
    <name type="scientific">Myceligenerans crystallogenes</name>
    <dbReference type="NCBI Taxonomy" id="316335"/>
    <lineage>
        <taxon>Bacteria</taxon>
        <taxon>Bacillati</taxon>
        <taxon>Actinomycetota</taxon>
        <taxon>Actinomycetes</taxon>
        <taxon>Micrococcales</taxon>
        <taxon>Promicromonosporaceae</taxon>
        <taxon>Myceligenerans</taxon>
    </lineage>
</organism>
<dbReference type="EMBL" id="BAAANL010000001">
    <property type="protein sequence ID" value="GAA1848614.1"/>
    <property type="molecule type" value="Genomic_DNA"/>
</dbReference>
<dbReference type="InterPro" id="IPR017853">
    <property type="entry name" value="GH"/>
</dbReference>
<sequence length="443" mass="48636">MSHHHSRTSDHPAGDSRTSPSALSRRVFLAAAGAIPLAGALPVLPAGAAAGVATAARPVVVDVAARRQTIQGFGGMNHPVWRPDLTPEQRETAFGNGADQLGFTIVRIPVPEDRANWEKVVETARYVNVRGGKVIAAPWNPPADLVETFDRDGTPGNRLRHDAYGAYARHLNDFIAFLRENGVDLYAMSIQNEPDYAHGWTWWTPQELLRFMRDHAGSIQARVMAPESFQYVKATSDLILQDPQALANLDILGTHLYGIPDDWFAYPLWDQKGAGKELWATEIYHPNSRDDADTWPQALDVGENIHRTLVDGGMQTYIWWYICRYYGPLKENGVISKRGWNMAHWSKFVRPGYVRVDATAQPADGVFTSAFVGGGGVVVVAVNKGTTAVEQRFDLGGAARSNVASSWLTDATRNLQVQPAIRTRGGGFTAALPPESVTTFKVR</sequence>
<reference evidence="5 6" key="1">
    <citation type="journal article" date="2019" name="Int. J. Syst. Evol. Microbiol.">
        <title>The Global Catalogue of Microorganisms (GCM) 10K type strain sequencing project: providing services to taxonomists for standard genome sequencing and annotation.</title>
        <authorList>
            <consortium name="The Broad Institute Genomics Platform"/>
            <consortium name="The Broad Institute Genome Sequencing Center for Infectious Disease"/>
            <person name="Wu L."/>
            <person name="Ma J."/>
        </authorList>
    </citation>
    <scope>NUCLEOTIDE SEQUENCE [LARGE SCALE GENOMIC DNA]</scope>
    <source>
        <strain evidence="5 6">JCM 14326</strain>
    </source>
</reference>
<dbReference type="InterPro" id="IPR013780">
    <property type="entry name" value="Glyco_hydro_b"/>
</dbReference>